<keyword evidence="8" id="KW-0868">Chloride</keyword>
<feature type="transmembrane region" description="Helical" evidence="11">
    <location>
        <begin position="357"/>
        <end position="384"/>
    </location>
</feature>
<keyword evidence="9" id="KW-0407">Ion channel</keyword>
<dbReference type="InterPro" id="IPR046342">
    <property type="entry name" value="CBS_dom_sf"/>
</dbReference>
<keyword evidence="6 11" id="KW-0472">Membrane</keyword>
<gene>
    <name evidence="13" type="ORF">A11A3_15749</name>
</gene>
<dbReference type="SMART" id="SM00116">
    <property type="entry name" value="CBS"/>
    <property type="match status" value="2"/>
</dbReference>
<evidence type="ECO:0000313" key="14">
    <source>
        <dbReference type="Proteomes" id="UP000010164"/>
    </source>
</evidence>
<evidence type="ECO:0000256" key="4">
    <source>
        <dbReference type="ARBA" id="ARBA00022989"/>
    </source>
</evidence>
<dbReference type="CDD" id="cd02205">
    <property type="entry name" value="CBS_pair_SF"/>
    <property type="match status" value="1"/>
</dbReference>
<accession>L0W7T9</accession>
<dbReference type="Gene3D" id="3.10.580.10">
    <property type="entry name" value="CBS-domain"/>
    <property type="match status" value="1"/>
</dbReference>
<dbReference type="eggNOG" id="COG0517">
    <property type="taxonomic scope" value="Bacteria"/>
</dbReference>
<dbReference type="Pfam" id="PF00654">
    <property type="entry name" value="Voltage_CLC"/>
    <property type="match status" value="1"/>
</dbReference>
<dbReference type="PATRIC" id="fig|1177179.3.peg.3100"/>
<reference evidence="13 14" key="1">
    <citation type="journal article" date="2012" name="J. Bacteriol.">
        <title>Genome Sequence of the Alkane-Degrading Bacterium Alcanivorax hongdengensis Type Strain A-11-3.</title>
        <authorList>
            <person name="Lai Q."/>
            <person name="Shao Z."/>
        </authorList>
    </citation>
    <scope>NUCLEOTIDE SEQUENCE [LARGE SCALE GENOMIC DNA]</scope>
    <source>
        <strain evidence="13 14">A-11-3</strain>
    </source>
</reference>
<dbReference type="GO" id="GO:0005254">
    <property type="term" value="F:chloride channel activity"/>
    <property type="evidence" value="ECO:0007669"/>
    <property type="project" value="UniProtKB-KW"/>
</dbReference>
<comment type="caution">
    <text evidence="13">The sequence shown here is derived from an EMBL/GenBank/DDBJ whole genome shotgun (WGS) entry which is preliminary data.</text>
</comment>
<evidence type="ECO:0000256" key="5">
    <source>
        <dbReference type="ARBA" id="ARBA00023065"/>
    </source>
</evidence>
<evidence type="ECO:0000256" key="11">
    <source>
        <dbReference type="SAM" id="Phobius"/>
    </source>
</evidence>
<feature type="transmembrane region" description="Helical" evidence="11">
    <location>
        <begin position="190"/>
        <end position="207"/>
    </location>
</feature>
<proteinExistence type="predicted"/>
<evidence type="ECO:0000256" key="3">
    <source>
        <dbReference type="ARBA" id="ARBA00022692"/>
    </source>
</evidence>
<feature type="domain" description="CBS" evidence="12">
    <location>
        <begin position="445"/>
        <end position="506"/>
    </location>
</feature>
<dbReference type="Gene3D" id="1.10.3080.10">
    <property type="entry name" value="Clc chloride channel"/>
    <property type="match status" value="1"/>
</dbReference>
<dbReference type="Proteomes" id="UP000010164">
    <property type="component" value="Unassembled WGS sequence"/>
</dbReference>
<keyword evidence="2" id="KW-0813">Transport</keyword>
<dbReference type="InterPro" id="IPR050368">
    <property type="entry name" value="ClC-type_chloride_channel"/>
</dbReference>
<keyword evidence="4 11" id="KW-1133">Transmembrane helix</keyword>
<protein>
    <submittedName>
        <fullName evidence="13">Chloride channel</fullName>
    </submittedName>
</protein>
<evidence type="ECO:0000256" key="8">
    <source>
        <dbReference type="ARBA" id="ARBA00023214"/>
    </source>
</evidence>
<dbReference type="InterPro" id="IPR014743">
    <property type="entry name" value="Cl-channel_core"/>
</dbReference>
<evidence type="ECO:0000256" key="9">
    <source>
        <dbReference type="ARBA" id="ARBA00023303"/>
    </source>
</evidence>
<feature type="transmembrane region" description="Helical" evidence="11">
    <location>
        <begin position="396"/>
        <end position="415"/>
    </location>
</feature>
<feature type="transmembrane region" description="Helical" evidence="11">
    <location>
        <begin position="56"/>
        <end position="75"/>
    </location>
</feature>
<feature type="transmembrane region" description="Helical" evidence="11">
    <location>
        <begin position="261"/>
        <end position="280"/>
    </location>
</feature>
<evidence type="ECO:0000256" key="2">
    <source>
        <dbReference type="ARBA" id="ARBA00022448"/>
    </source>
</evidence>
<name>L0W7T9_9GAMM</name>
<keyword evidence="10" id="KW-0129">CBS domain</keyword>
<evidence type="ECO:0000256" key="6">
    <source>
        <dbReference type="ARBA" id="ARBA00023136"/>
    </source>
</evidence>
<comment type="subcellular location">
    <subcellularLocation>
        <location evidence="1">Membrane</location>
        <topology evidence="1">Multi-pass membrane protein</topology>
    </subcellularLocation>
</comment>
<dbReference type="InterPro" id="IPR000644">
    <property type="entry name" value="CBS_dom"/>
</dbReference>
<keyword evidence="14" id="KW-1185">Reference proteome</keyword>
<dbReference type="CDD" id="cd00400">
    <property type="entry name" value="Voltage_gated_ClC"/>
    <property type="match status" value="1"/>
</dbReference>
<dbReference type="GO" id="GO:0034707">
    <property type="term" value="C:chloride channel complex"/>
    <property type="evidence" value="ECO:0007669"/>
    <property type="project" value="UniProtKB-KW"/>
</dbReference>
<dbReference type="PANTHER" id="PTHR43427">
    <property type="entry name" value="CHLORIDE CHANNEL PROTEIN CLC-E"/>
    <property type="match status" value="1"/>
</dbReference>
<evidence type="ECO:0000256" key="7">
    <source>
        <dbReference type="ARBA" id="ARBA00023173"/>
    </source>
</evidence>
<dbReference type="SUPFAM" id="SSF81340">
    <property type="entry name" value="Clc chloride channel"/>
    <property type="match status" value="1"/>
</dbReference>
<dbReference type="PROSITE" id="PS51371">
    <property type="entry name" value="CBS"/>
    <property type="match status" value="2"/>
</dbReference>
<dbReference type="Pfam" id="PF00571">
    <property type="entry name" value="CBS"/>
    <property type="match status" value="1"/>
</dbReference>
<evidence type="ECO:0000259" key="12">
    <source>
        <dbReference type="PROSITE" id="PS51371"/>
    </source>
</evidence>
<dbReference type="STRING" id="1177179.A11A3_15749"/>
<dbReference type="EMBL" id="AMRJ01000038">
    <property type="protein sequence ID" value="EKF73019.1"/>
    <property type="molecule type" value="Genomic_DNA"/>
</dbReference>
<sequence length="582" mass="61777">MMGRRRLLWLCVLAAVLGLFAAPVAFCLINLIHFFTGVFFHGSFSFDSASPVDNSLGVWVIFIPVAGGLIVGLMARWGAAAIRGHGIPEAMEKVLLDDSRIPARITLLKPLSSAISIGSGGPFGAEGPIIATGGALGSLLGQILHITAQERKILLAAGAAAGMAAVFSAPLSAVLLAVELLLFEFRGRSLLPVVISTVVATVCRYGLLGTDPVFAMTTIAMPGAGAMLFYAILGIIIGVLSVLVTRLLYRIEDAFETLPLHWMWWPALGGLAVGVVGYWVPQTMGVGYDLIRDIINGRLAFEALLLLGIAKWISWSIALGSGTSGGTLAPLFIIGGSLGAVLGMAADALFPGLGINIGLAGLVGMAAMFSGASRALLTAIVFALEVTREPDGVLPLMAGCGLAWLVSSAFMRTTIMTEKISRRGVRVPDEYAADPLEQVSVGQVCTTDVITINGDQKVAGVREWLASDVSSTHHQGFPLIGPNQTLRGVVTRRDIWRLDVDGAAPIAELVRRPPVTTTPQASLRQAADKMVREGVGRLIVVNERESDRVVGIITRSDIIKSRSPFLESREERSRSIRWSRDD</sequence>
<dbReference type="PRINTS" id="PR00762">
    <property type="entry name" value="CLCHANNEL"/>
</dbReference>
<dbReference type="InterPro" id="IPR001807">
    <property type="entry name" value="ClC"/>
</dbReference>
<dbReference type="SUPFAM" id="SSF54631">
    <property type="entry name" value="CBS-domain pair"/>
    <property type="match status" value="1"/>
</dbReference>
<keyword evidence="7" id="KW-0869">Chloride channel</keyword>
<feature type="transmembrane region" description="Helical" evidence="11">
    <location>
        <begin position="228"/>
        <end position="249"/>
    </location>
</feature>
<evidence type="ECO:0000256" key="1">
    <source>
        <dbReference type="ARBA" id="ARBA00004141"/>
    </source>
</evidence>
<dbReference type="eggNOG" id="COG0038">
    <property type="taxonomic scope" value="Bacteria"/>
</dbReference>
<evidence type="ECO:0000256" key="10">
    <source>
        <dbReference type="PROSITE-ProRule" id="PRU00703"/>
    </source>
</evidence>
<keyword evidence="5" id="KW-0406">Ion transport</keyword>
<feature type="transmembrane region" description="Helical" evidence="11">
    <location>
        <begin position="153"/>
        <end position="178"/>
    </location>
</feature>
<dbReference type="AlphaFoldDB" id="L0W7T9"/>
<feature type="transmembrane region" description="Helical" evidence="11">
    <location>
        <begin position="328"/>
        <end position="350"/>
    </location>
</feature>
<organism evidence="13 14">
    <name type="scientific">Alcanivorax hongdengensis A-11-3</name>
    <dbReference type="NCBI Taxonomy" id="1177179"/>
    <lineage>
        <taxon>Bacteria</taxon>
        <taxon>Pseudomonadati</taxon>
        <taxon>Pseudomonadota</taxon>
        <taxon>Gammaproteobacteria</taxon>
        <taxon>Oceanospirillales</taxon>
        <taxon>Alcanivoracaceae</taxon>
        <taxon>Alcanivorax</taxon>
    </lineage>
</organism>
<keyword evidence="3 11" id="KW-0812">Transmembrane</keyword>
<dbReference type="PANTHER" id="PTHR43427:SF6">
    <property type="entry name" value="CHLORIDE CHANNEL PROTEIN CLC-E"/>
    <property type="match status" value="1"/>
</dbReference>
<feature type="transmembrane region" description="Helical" evidence="11">
    <location>
        <begin position="301"/>
        <end position="322"/>
    </location>
</feature>
<evidence type="ECO:0000313" key="13">
    <source>
        <dbReference type="EMBL" id="EKF73019.1"/>
    </source>
</evidence>
<feature type="domain" description="CBS" evidence="12">
    <location>
        <begin position="510"/>
        <end position="571"/>
    </location>
</feature>